<feature type="domain" description="YjiS-like" evidence="1">
    <location>
        <begin position="28"/>
        <end position="58"/>
    </location>
</feature>
<keyword evidence="4" id="KW-1185">Reference proteome</keyword>
<comment type="caution">
    <text evidence="2">The sequence shown here is derived from an EMBL/GenBank/DDBJ whole genome shotgun (WGS) entry which is preliminary data.</text>
</comment>
<dbReference type="EMBL" id="JAAEDK010000041">
    <property type="protein sequence ID" value="MBR0660969.1"/>
    <property type="molecule type" value="Genomic_DNA"/>
</dbReference>
<evidence type="ECO:0000313" key="4">
    <source>
        <dbReference type="Proteomes" id="UP000746741"/>
    </source>
</evidence>
<protein>
    <submittedName>
        <fullName evidence="2">DUF1127 domain-containing protein</fullName>
    </submittedName>
</protein>
<dbReference type="AlphaFoldDB" id="A0A9X9WKV9"/>
<dbReference type="Pfam" id="PF06568">
    <property type="entry name" value="YjiS-like"/>
    <property type="match status" value="1"/>
</dbReference>
<reference evidence="2" key="1">
    <citation type="submission" date="2020-01" db="EMBL/GenBank/DDBJ databases">
        <authorList>
            <person name="Rat A."/>
        </authorList>
    </citation>
    <scope>NUCLEOTIDE SEQUENCE</scope>
    <source>
        <strain evidence="2">LMG 31161</strain>
    </source>
</reference>
<reference evidence="2" key="3">
    <citation type="journal article" date="2021" name="Syst. Appl. Microbiol.">
        <title>Roseomonas hellenica sp. nov., isolated from roots of wild-growing Alkanna tinctoria.</title>
        <authorList>
            <person name="Rat A."/>
            <person name="Naranjo H.D."/>
            <person name="Lebbe L."/>
            <person name="Cnockaert M."/>
            <person name="Krigas N."/>
            <person name="Grigoriadou K."/>
            <person name="Maloupa E."/>
            <person name="Willems A."/>
        </authorList>
    </citation>
    <scope>NUCLEOTIDE SEQUENCE</scope>
    <source>
        <strain evidence="2">LMG 31161</strain>
    </source>
</reference>
<dbReference type="Proteomes" id="UP001138708">
    <property type="component" value="Unassembled WGS sequence"/>
</dbReference>
<gene>
    <name evidence="3" type="ORF">GWK15_23030</name>
    <name evidence="2" type="ORF">GXW75_17055</name>
</gene>
<dbReference type="InterPro" id="IPR009506">
    <property type="entry name" value="YjiS-like"/>
</dbReference>
<sequence length="84" mass="8779">MSQTTGQTYSTTGEDGAFAAFARGAAGLMARVRARRAIRQTQDALGRLDAAVLRDIGVGASSFGPNRPVIEVEAGLMLILTGLR</sequence>
<accession>A0A9X9WKV9</accession>
<reference evidence="3 4" key="2">
    <citation type="submission" date="2020-02" db="EMBL/GenBank/DDBJ databases">
        <authorList>
            <person name="Sun Q."/>
            <person name="Inoue M."/>
        </authorList>
    </citation>
    <scope>NUCLEOTIDE SEQUENCE [LARGE SCALE GENOMIC DNA]</scope>
    <source>
        <strain evidence="3 4">KCTC 22478</strain>
    </source>
</reference>
<dbReference type="RefSeq" id="WP_168043757.1">
    <property type="nucleotide sequence ID" value="NZ_JAAEDK010000041.1"/>
</dbReference>
<evidence type="ECO:0000259" key="1">
    <source>
        <dbReference type="Pfam" id="PF06568"/>
    </source>
</evidence>
<organism evidence="2 5">
    <name type="scientific">Neoroseomonas oryzicola</name>
    <dbReference type="NCBI Taxonomy" id="535904"/>
    <lineage>
        <taxon>Bacteria</taxon>
        <taxon>Pseudomonadati</taxon>
        <taxon>Pseudomonadota</taxon>
        <taxon>Alphaproteobacteria</taxon>
        <taxon>Acetobacterales</taxon>
        <taxon>Acetobacteraceae</taxon>
        <taxon>Neoroseomonas</taxon>
    </lineage>
</organism>
<name>A0A9X9WKV9_9PROT</name>
<dbReference type="EMBL" id="JAAVUP010000014">
    <property type="protein sequence ID" value="NKE19849.1"/>
    <property type="molecule type" value="Genomic_DNA"/>
</dbReference>
<evidence type="ECO:0000313" key="3">
    <source>
        <dbReference type="EMBL" id="NKE19849.1"/>
    </source>
</evidence>
<dbReference type="Proteomes" id="UP000746741">
    <property type="component" value="Unassembled WGS sequence"/>
</dbReference>
<evidence type="ECO:0000313" key="5">
    <source>
        <dbReference type="Proteomes" id="UP001138708"/>
    </source>
</evidence>
<evidence type="ECO:0000313" key="2">
    <source>
        <dbReference type="EMBL" id="MBR0660969.1"/>
    </source>
</evidence>
<proteinExistence type="predicted"/>